<keyword evidence="1" id="KW-0175">Coiled coil</keyword>
<dbReference type="AlphaFoldDB" id="A0A8X6RD03"/>
<sequence length="163" mass="18501">MNILVRRAGAISALENRLKSTLEGKISRIETFIESANEETDSVEIKVKLRTVIALQKNVEELRNNYYAIPNVKDAELTAVDEDLHLLEVRLESLEVRIETILNSSKKSSSGAVMKNDNFEIKTKIPPLDLPEFSGKYEEFSSFKIQFDDLITNNILLSESQKL</sequence>
<feature type="coiled-coil region" evidence="1">
    <location>
        <begin position="45"/>
        <end position="104"/>
    </location>
</feature>
<evidence type="ECO:0000313" key="3">
    <source>
        <dbReference type="Proteomes" id="UP000887159"/>
    </source>
</evidence>
<organism evidence="2 3">
    <name type="scientific">Trichonephila clavipes</name>
    <name type="common">Golden silk orbweaver</name>
    <name type="synonym">Nephila clavipes</name>
    <dbReference type="NCBI Taxonomy" id="2585209"/>
    <lineage>
        <taxon>Eukaryota</taxon>
        <taxon>Metazoa</taxon>
        <taxon>Ecdysozoa</taxon>
        <taxon>Arthropoda</taxon>
        <taxon>Chelicerata</taxon>
        <taxon>Arachnida</taxon>
        <taxon>Araneae</taxon>
        <taxon>Araneomorphae</taxon>
        <taxon>Entelegynae</taxon>
        <taxon>Araneoidea</taxon>
        <taxon>Nephilidae</taxon>
        <taxon>Trichonephila</taxon>
    </lineage>
</organism>
<proteinExistence type="predicted"/>
<evidence type="ECO:0000313" key="2">
    <source>
        <dbReference type="EMBL" id="GFX89904.1"/>
    </source>
</evidence>
<dbReference type="Proteomes" id="UP000887159">
    <property type="component" value="Unassembled WGS sequence"/>
</dbReference>
<reference evidence="2" key="1">
    <citation type="submission" date="2020-08" db="EMBL/GenBank/DDBJ databases">
        <title>Multicomponent nature underlies the extraordinary mechanical properties of spider dragline silk.</title>
        <authorList>
            <person name="Kono N."/>
            <person name="Nakamura H."/>
            <person name="Mori M."/>
            <person name="Yoshida Y."/>
            <person name="Ohtoshi R."/>
            <person name="Malay A.D."/>
            <person name="Moran D.A.P."/>
            <person name="Tomita M."/>
            <person name="Numata K."/>
            <person name="Arakawa K."/>
        </authorList>
    </citation>
    <scope>NUCLEOTIDE SEQUENCE</scope>
</reference>
<evidence type="ECO:0000256" key="1">
    <source>
        <dbReference type="SAM" id="Coils"/>
    </source>
</evidence>
<accession>A0A8X6RD03</accession>
<protein>
    <submittedName>
        <fullName evidence="2">DUF1758 domain-containing protein</fullName>
    </submittedName>
</protein>
<keyword evidence="3" id="KW-1185">Reference proteome</keyword>
<gene>
    <name evidence="2" type="primary">AVEN_1781_1</name>
    <name evidence="2" type="ORF">TNCV_1535511</name>
</gene>
<dbReference type="EMBL" id="BMAU01021084">
    <property type="protein sequence ID" value="GFX89904.1"/>
    <property type="molecule type" value="Genomic_DNA"/>
</dbReference>
<comment type="caution">
    <text evidence="2">The sequence shown here is derived from an EMBL/GenBank/DDBJ whole genome shotgun (WGS) entry which is preliminary data.</text>
</comment>
<name>A0A8X6RD03_TRICX</name>